<keyword evidence="9" id="KW-0238">DNA-binding</keyword>
<evidence type="ECO:0000256" key="13">
    <source>
        <dbReference type="ARBA" id="ARBA00034808"/>
    </source>
</evidence>
<evidence type="ECO:0000256" key="1">
    <source>
        <dbReference type="ARBA" id="ARBA00009922"/>
    </source>
</evidence>
<dbReference type="EC" id="5.6.2.4" evidence="13"/>
<dbReference type="PANTHER" id="PTHR11070">
    <property type="entry name" value="UVRD / RECB / PCRA DNA HELICASE FAMILY MEMBER"/>
    <property type="match status" value="1"/>
</dbReference>
<comment type="similarity">
    <text evidence="1">Belongs to the helicase family. UvrD subfamily.</text>
</comment>
<dbReference type="Gene3D" id="3.90.320.10">
    <property type="match status" value="1"/>
</dbReference>
<evidence type="ECO:0000256" key="5">
    <source>
        <dbReference type="ARBA" id="ARBA00022801"/>
    </source>
</evidence>
<keyword evidence="11" id="KW-0413">Isomerase</keyword>
<feature type="domain" description="UvrD-like helicase ATP-binding" evidence="16">
    <location>
        <begin position="17"/>
        <end position="293"/>
    </location>
</feature>
<evidence type="ECO:0000256" key="8">
    <source>
        <dbReference type="ARBA" id="ARBA00022840"/>
    </source>
</evidence>
<keyword evidence="19" id="KW-1185">Reference proteome</keyword>
<keyword evidence="5 15" id="KW-0378">Hydrolase</keyword>
<sequence>MEQPCSPITQRILSEPKPLSDPQKLAVLCKRNHIRIIAGAGAGKTETLTRRIVYLLLEKQVEPSAIVAFTFTENAAESMKSRIYERVKHLGGEEICARLGDMYVGTIHGYCSRILEEHFGYGDYGVLDERQEMAFIMRVGWSLGLGKNGFYSANCEAFLNTLSVVYGEMLPQNRLESHAPDFYRMFRSYEQLLDEHKRLTFDRMISISVEKLAENPEVLNSVTHLIVDEYQDINRAQERLIQLIGNGASIFIVGDPRQTIYQWRGSDEQCFDDFKHNYADCATIPITENRRSTRQVIDLANSFSDTFRGDEEPHMDKVREEEGATYGIALENDTAEAVWICDQIERYVNGGICSFKDIALLFRSVTTSAPPFIDEMRRRGIPCIVGGKVGLFRRPEIRSLGQIFCWLSEDGFWQENRWDWKNRITGDEILTAAIRNWQEGFPAGIENAELLERSIRLWKESVLKGGYENFTEAYYQLLTTLGYHFLDPADPVHAAVMANVGNFGNILTDFETANRLGGRGADWPRDLKNLCWYINMFASSKYEEHPGDEMDVVNAVNVFTIHQSKGLEWPLVFIPSMVTRRFPSSMVGRQRDWFIPRNLFDAVKYEGDLESERKLLYVALTRAKDVVVVSRFTSAGGQNRGSSEFMDDLDELNLQEWNPATSLPLYPLRVSEASDELRTYAATEIVDYGKCPHFYRLRHLWGYQPGLSKYLGYGSTLHFCMRTAAELMREEGYSVRSAVSTAIGRNFYMPFMPPKRMEEIKLNARRNLIRFVHACEEDMHRIREVETRIEFPLQNAIVAGKADVILHDGYGVEIRDYKATDAATTTEEVATQIRLYAHGLSTLGETVRNGSVGFLEEALVEAVDVGQETVAETVRRTEERISDIESGRFTPCPGQFCKRCDYSIICRWKACHDERH</sequence>
<dbReference type="PANTHER" id="PTHR11070:SF2">
    <property type="entry name" value="ATP-DEPENDENT DNA HELICASE SRS2"/>
    <property type="match status" value="1"/>
</dbReference>
<organism evidence="18 19">
    <name type="scientific">Methanoculleus frigidifontis</name>
    <dbReference type="NCBI Taxonomy" id="2584085"/>
    <lineage>
        <taxon>Archaea</taxon>
        <taxon>Methanobacteriati</taxon>
        <taxon>Methanobacteriota</taxon>
        <taxon>Stenosarchaea group</taxon>
        <taxon>Methanomicrobia</taxon>
        <taxon>Methanomicrobiales</taxon>
        <taxon>Methanomicrobiaceae</taxon>
        <taxon>Methanoculleus</taxon>
    </lineage>
</organism>
<keyword evidence="2" id="KW-0540">Nuclease</keyword>
<dbReference type="Gene3D" id="3.40.50.300">
    <property type="entry name" value="P-loop containing nucleotide triphosphate hydrolases"/>
    <property type="match status" value="3"/>
</dbReference>
<proteinExistence type="inferred from homology"/>
<dbReference type="Pfam" id="PF13361">
    <property type="entry name" value="UvrD_C"/>
    <property type="match status" value="2"/>
</dbReference>
<evidence type="ECO:0000256" key="12">
    <source>
        <dbReference type="ARBA" id="ARBA00034617"/>
    </source>
</evidence>
<name>A0ABT8M6M2_9EURY</name>
<keyword evidence="8 15" id="KW-0067">ATP-binding</keyword>
<dbReference type="InterPro" id="IPR027417">
    <property type="entry name" value="P-loop_NTPase"/>
</dbReference>
<evidence type="ECO:0000256" key="6">
    <source>
        <dbReference type="ARBA" id="ARBA00022806"/>
    </source>
</evidence>
<dbReference type="Pfam" id="PF00580">
    <property type="entry name" value="UvrD-helicase"/>
    <property type="match status" value="1"/>
</dbReference>
<dbReference type="Proteomes" id="UP001168338">
    <property type="component" value="Unassembled WGS sequence"/>
</dbReference>
<keyword evidence="3 15" id="KW-0547">Nucleotide-binding</keyword>
<evidence type="ECO:0000256" key="10">
    <source>
        <dbReference type="ARBA" id="ARBA00023204"/>
    </source>
</evidence>
<evidence type="ECO:0000256" key="11">
    <source>
        <dbReference type="ARBA" id="ARBA00023235"/>
    </source>
</evidence>
<keyword evidence="7" id="KW-0269">Exonuclease</keyword>
<evidence type="ECO:0000259" key="17">
    <source>
        <dbReference type="PROSITE" id="PS51217"/>
    </source>
</evidence>
<dbReference type="Gene3D" id="1.10.486.10">
    <property type="entry name" value="PCRA, domain 4"/>
    <property type="match status" value="2"/>
</dbReference>
<dbReference type="InterPro" id="IPR011604">
    <property type="entry name" value="PDDEXK-like_dom_sf"/>
</dbReference>
<evidence type="ECO:0000256" key="9">
    <source>
        <dbReference type="ARBA" id="ARBA00023125"/>
    </source>
</evidence>
<evidence type="ECO:0000313" key="19">
    <source>
        <dbReference type="Proteomes" id="UP001168338"/>
    </source>
</evidence>
<evidence type="ECO:0000259" key="16">
    <source>
        <dbReference type="PROSITE" id="PS51198"/>
    </source>
</evidence>
<dbReference type="GO" id="GO:0004386">
    <property type="term" value="F:helicase activity"/>
    <property type="evidence" value="ECO:0007669"/>
    <property type="project" value="UniProtKB-KW"/>
</dbReference>
<accession>A0ABT8M6M2</accession>
<evidence type="ECO:0000313" key="18">
    <source>
        <dbReference type="EMBL" id="MDN7023587.1"/>
    </source>
</evidence>
<evidence type="ECO:0000256" key="7">
    <source>
        <dbReference type="ARBA" id="ARBA00022839"/>
    </source>
</evidence>
<comment type="catalytic activity">
    <reaction evidence="14">
        <text>ATP + H2O = ADP + phosphate + H(+)</text>
        <dbReference type="Rhea" id="RHEA:13065"/>
        <dbReference type="ChEBI" id="CHEBI:15377"/>
        <dbReference type="ChEBI" id="CHEBI:15378"/>
        <dbReference type="ChEBI" id="CHEBI:30616"/>
        <dbReference type="ChEBI" id="CHEBI:43474"/>
        <dbReference type="ChEBI" id="CHEBI:456216"/>
        <dbReference type="EC" id="5.6.2.4"/>
    </reaction>
</comment>
<keyword evidence="6 15" id="KW-0347">Helicase</keyword>
<dbReference type="PROSITE" id="PS51198">
    <property type="entry name" value="UVRD_HELICASE_ATP_BIND"/>
    <property type="match status" value="1"/>
</dbReference>
<feature type="binding site" evidence="15">
    <location>
        <begin position="38"/>
        <end position="45"/>
    </location>
    <ligand>
        <name>ATP</name>
        <dbReference type="ChEBI" id="CHEBI:30616"/>
    </ligand>
</feature>
<gene>
    <name evidence="18" type="ORF">FGU65_01515</name>
</gene>
<dbReference type="InterPro" id="IPR000212">
    <property type="entry name" value="DNA_helicase_UvrD/REP"/>
</dbReference>
<comment type="catalytic activity">
    <reaction evidence="12">
        <text>Couples ATP hydrolysis with the unwinding of duplex DNA by translocating in the 3'-5' direction.</text>
        <dbReference type="EC" id="5.6.2.4"/>
    </reaction>
</comment>
<dbReference type="SUPFAM" id="SSF52540">
    <property type="entry name" value="P-loop containing nucleoside triphosphate hydrolases"/>
    <property type="match status" value="1"/>
</dbReference>
<dbReference type="InterPro" id="IPR038726">
    <property type="entry name" value="PDDEXK_AddAB-type"/>
</dbReference>
<comment type="caution">
    <text evidence="18">The sequence shown here is derived from an EMBL/GenBank/DDBJ whole genome shotgun (WGS) entry which is preliminary data.</text>
</comment>
<keyword evidence="4" id="KW-0227">DNA damage</keyword>
<evidence type="ECO:0000256" key="3">
    <source>
        <dbReference type="ARBA" id="ARBA00022741"/>
    </source>
</evidence>
<feature type="domain" description="UvrD-like helicase C-terminal" evidence="17">
    <location>
        <begin position="294"/>
        <end position="566"/>
    </location>
</feature>
<evidence type="ECO:0000256" key="14">
    <source>
        <dbReference type="ARBA" id="ARBA00048988"/>
    </source>
</evidence>
<dbReference type="PROSITE" id="PS51217">
    <property type="entry name" value="UVRD_HELICASE_CTER"/>
    <property type="match status" value="1"/>
</dbReference>
<dbReference type="InterPro" id="IPR013986">
    <property type="entry name" value="DExx_box_DNA_helicase_dom_sf"/>
</dbReference>
<dbReference type="Gene3D" id="1.10.10.160">
    <property type="match status" value="1"/>
</dbReference>
<keyword evidence="10" id="KW-0234">DNA repair</keyword>
<dbReference type="InterPro" id="IPR014017">
    <property type="entry name" value="DNA_helicase_UvrD-like_C"/>
</dbReference>
<evidence type="ECO:0000256" key="2">
    <source>
        <dbReference type="ARBA" id="ARBA00022722"/>
    </source>
</evidence>
<dbReference type="RefSeq" id="WP_301662630.1">
    <property type="nucleotide sequence ID" value="NZ_VCYH01000001.1"/>
</dbReference>
<dbReference type="Pfam" id="PF12705">
    <property type="entry name" value="PDDEXK_1"/>
    <property type="match status" value="1"/>
</dbReference>
<reference evidence="18" key="1">
    <citation type="submission" date="2019-05" db="EMBL/GenBank/DDBJ databases">
        <title>Methanoculleus sp. FWC-SCC1, a methanogenic archaeon isolated from deep marine cold seep.</title>
        <authorList>
            <person name="Chen Y.-W."/>
            <person name="Chen S.-C."/>
            <person name="Teng N.-H."/>
            <person name="Lai M.-C."/>
        </authorList>
    </citation>
    <scope>NUCLEOTIDE SEQUENCE</scope>
    <source>
        <strain evidence="18">FWC-SCC1</strain>
    </source>
</reference>
<dbReference type="InterPro" id="IPR014016">
    <property type="entry name" value="UvrD-like_ATP-bd"/>
</dbReference>
<protein>
    <recommendedName>
        <fullName evidence="13">DNA 3'-5' helicase</fullName>
        <ecNumber evidence="13">5.6.2.4</ecNumber>
    </recommendedName>
</protein>
<evidence type="ECO:0000256" key="4">
    <source>
        <dbReference type="ARBA" id="ARBA00022763"/>
    </source>
</evidence>
<dbReference type="EMBL" id="VCYH01000001">
    <property type="protein sequence ID" value="MDN7023587.1"/>
    <property type="molecule type" value="Genomic_DNA"/>
</dbReference>
<evidence type="ECO:0000256" key="15">
    <source>
        <dbReference type="PROSITE-ProRule" id="PRU00560"/>
    </source>
</evidence>
<dbReference type="CDD" id="cd17932">
    <property type="entry name" value="DEXQc_UvrD"/>
    <property type="match status" value="1"/>
</dbReference>